<dbReference type="PANTHER" id="PTHR42720">
    <property type="entry name" value="GLYCEROL-3-PHOSPHATE DEHYDROGENASE"/>
    <property type="match status" value="1"/>
</dbReference>
<reference evidence="2" key="1">
    <citation type="submission" date="2019-11" db="EMBL/GenBank/DDBJ databases">
        <title>Characterization of Clostridium perfringens isolates from swine manure treated agricultural soils.</title>
        <authorList>
            <person name="Wushke S.T."/>
        </authorList>
    </citation>
    <scope>NUCLEOTIDE SEQUENCE</scope>
    <source>
        <strain evidence="2">X62</strain>
    </source>
</reference>
<name>A0AAW9KMZ3_CLOPF</name>
<feature type="non-terminal residue" evidence="2">
    <location>
        <position position="123"/>
    </location>
</feature>
<evidence type="ECO:0000313" key="3">
    <source>
        <dbReference type="Proteomes" id="UP001288944"/>
    </source>
</evidence>
<organism evidence="2 3">
    <name type="scientific">Clostridium perfringens</name>
    <dbReference type="NCBI Taxonomy" id="1502"/>
    <lineage>
        <taxon>Bacteria</taxon>
        <taxon>Bacillati</taxon>
        <taxon>Bacillota</taxon>
        <taxon>Clostridia</taxon>
        <taxon>Eubacteriales</taxon>
        <taxon>Clostridiaceae</taxon>
        <taxon>Clostridium</taxon>
    </lineage>
</organism>
<evidence type="ECO:0000259" key="1">
    <source>
        <dbReference type="Pfam" id="PF01266"/>
    </source>
</evidence>
<dbReference type="Pfam" id="PF01266">
    <property type="entry name" value="DAO"/>
    <property type="match status" value="1"/>
</dbReference>
<comment type="caution">
    <text evidence="2">The sequence shown here is derived from an EMBL/GenBank/DDBJ whole genome shotgun (WGS) entry which is preliminary data.</text>
</comment>
<evidence type="ECO:0000313" key="2">
    <source>
        <dbReference type="EMBL" id="MDZ7544086.1"/>
    </source>
</evidence>
<dbReference type="Proteomes" id="UP001288944">
    <property type="component" value="Unassembled WGS sequence"/>
</dbReference>
<dbReference type="SUPFAM" id="SSF51905">
    <property type="entry name" value="FAD/NAD(P)-binding domain"/>
    <property type="match status" value="1"/>
</dbReference>
<dbReference type="Gene3D" id="3.50.50.60">
    <property type="entry name" value="FAD/NAD(P)-binding domain"/>
    <property type="match status" value="1"/>
</dbReference>
<proteinExistence type="predicted"/>
<dbReference type="InterPro" id="IPR006076">
    <property type="entry name" value="FAD-dep_OxRdtase"/>
</dbReference>
<gene>
    <name evidence="2" type="ORF">GNF83_23575</name>
</gene>
<dbReference type="InterPro" id="IPR036188">
    <property type="entry name" value="FAD/NAD-bd_sf"/>
</dbReference>
<dbReference type="PANTHER" id="PTHR42720:SF1">
    <property type="entry name" value="GLYCEROL 3-PHOSPHATE OXIDASE"/>
    <property type="match status" value="1"/>
</dbReference>
<feature type="non-terminal residue" evidence="2">
    <location>
        <position position="1"/>
    </location>
</feature>
<dbReference type="EMBL" id="WNUR01002021">
    <property type="protein sequence ID" value="MDZ7544086.1"/>
    <property type="molecule type" value="Genomic_DNA"/>
</dbReference>
<feature type="domain" description="FAD dependent oxidoreductase" evidence="1">
    <location>
        <begin position="2"/>
        <end position="119"/>
    </location>
</feature>
<sequence length="123" mass="13504">ALIENGIANGGEIKLRSEVVGISKDDLENDVFKIKINDGEVIETKYIINAAGVYADKIHNMICEEEFKITPIRGEYYVIDKNQGKLFNNTVFQCPSKLGKGVLVTPTVHGNLIVGPNAETIID</sequence>
<dbReference type="InterPro" id="IPR052745">
    <property type="entry name" value="G3P_Oxidase/Oxidoreductase"/>
</dbReference>
<dbReference type="Gene3D" id="3.30.9.10">
    <property type="entry name" value="D-Amino Acid Oxidase, subunit A, domain 2"/>
    <property type="match status" value="1"/>
</dbReference>
<protein>
    <submittedName>
        <fullName evidence="2">FAD-dependent oxidoreductase</fullName>
    </submittedName>
</protein>
<accession>A0AAW9KMZ3</accession>
<dbReference type="AlphaFoldDB" id="A0AAW9KMZ3"/>